<dbReference type="PROSITE" id="PS50888">
    <property type="entry name" value="BHLH"/>
    <property type="match status" value="1"/>
</dbReference>
<organism evidence="7 8">
    <name type="scientific">Flemingia macrophylla</name>
    <dbReference type="NCBI Taxonomy" id="520843"/>
    <lineage>
        <taxon>Eukaryota</taxon>
        <taxon>Viridiplantae</taxon>
        <taxon>Streptophyta</taxon>
        <taxon>Embryophyta</taxon>
        <taxon>Tracheophyta</taxon>
        <taxon>Spermatophyta</taxon>
        <taxon>Magnoliopsida</taxon>
        <taxon>eudicotyledons</taxon>
        <taxon>Gunneridae</taxon>
        <taxon>Pentapetalae</taxon>
        <taxon>rosids</taxon>
        <taxon>fabids</taxon>
        <taxon>Fabales</taxon>
        <taxon>Fabaceae</taxon>
        <taxon>Papilionoideae</taxon>
        <taxon>50 kb inversion clade</taxon>
        <taxon>NPAAA clade</taxon>
        <taxon>indigoferoid/millettioid clade</taxon>
        <taxon>Phaseoleae</taxon>
        <taxon>Flemingia</taxon>
    </lineage>
</organism>
<protein>
    <recommendedName>
        <fullName evidence="6">BHLH domain-containing protein</fullName>
    </recommendedName>
</protein>
<dbReference type="InterPro" id="IPR044273">
    <property type="entry name" value="PIF3-like"/>
</dbReference>
<evidence type="ECO:0000313" key="7">
    <source>
        <dbReference type="EMBL" id="KAL2316843.1"/>
    </source>
</evidence>
<dbReference type="Gene3D" id="4.10.280.10">
    <property type="entry name" value="Helix-loop-helix DNA-binding domain"/>
    <property type="match status" value="1"/>
</dbReference>
<dbReference type="GO" id="GO:0010017">
    <property type="term" value="P:red or far-red light signaling pathway"/>
    <property type="evidence" value="ECO:0007669"/>
    <property type="project" value="UniProtKB-ARBA"/>
</dbReference>
<evidence type="ECO:0000313" key="8">
    <source>
        <dbReference type="Proteomes" id="UP001603857"/>
    </source>
</evidence>
<dbReference type="CDD" id="cd11445">
    <property type="entry name" value="bHLH_AtPIF_like"/>
    <property type="match status" value="1"/>
</dbReference>
<keyword evidence="2" id="KW-0805">Transcription regulation</keyword>
<feature type="domain" description="BHLH" evidence="6">
    <location>
        <begin position="346"/>
        <end position="395"/>
    </location>
</feature>
<keyword evidence="8" id="KW-1185">Reference proteome</keyword>
<evidence type="ECO:0000259" key="6">
    <source>
        <dbReference type="PROSITE" id="PS50888"/>
    </source>
</evidence>
<sequence>MNNIIPGWDFESDTSLSNQRKFIGPDQEFVELLWQNGHVVMHSQTHNKPVENSSNLTQVQKTDQSTLRTSGPHGSSTNLDQENSASWIQYPLEDPLEKEFCSNILSELPSCEVESYKPIKQIEEERNAKNFASSAPYHPTTISQSLPPNMRPSCVQRLQGNPIPPPRFHVPDPSHKINDFGASRKVLNFPHFSTPRNFSSASRKTSADLSQGAATEYSVITVGSSHSGSNNIPQDQDVSNGIWVTTTNNTLSAKPEAVRDCVQRQIPRSGKGKSDMTEPTATSSSGGSGSTGIGRTCSLSTRDHGQKRKGREEEEASEEQSEWATELKSADGNKASQRTRSSRRNRAAEVHNLSERRRRDRINEKMRALQQLIPNSNKTDKASMLEEAIEYLKSLQFQLQVMYMGASNGMTPVMFPGIQHYMSQMGIGIGAPSLPSIHNPMQLPKVSHDQSMSVAQIPNQTLMCPNAVLGAFNYRNQMQNPCLPEQYARYMGYHLMQSASQPMNALRYGSEEVQHSQTMIAPTNNSSSPMRATTHNIDDAVSGRTGKALDTSNFCPFFRLISSTIYIPGRVGSKPLS</sequence>
<comment type="subcellular location">
    <subcellularLocation>
        <location evidence="1">Nucleus</location>
    </subcellularLocation>
</comment>
<dbReference type="EMBL" id="JBGMDY010000011">
    <property type="protein sequence ID" value="KAL2316843.1"/>
    <property type="molecule type" value="Genomic_DNA"/>
</dbReference>
<dbReference type="PANTHER" id="PTHR46807:SF7">
    <property type="entry name" value="BHLH DOMAIN-CONTAINING PROTEIN"/>
    <property type="match status" value="1"/>
</dbReference>
<reference evidence="7 8" key="1">
    <citation type="submission" date="2024-08" db="EMBL/GenBank/DDBJ databases">
        <title>Insights into the chromosomal genome structure of Flemingia macrophylla.</title>
        <authorList>
            <person name="Ding Y."/>
            <person name="Zhao Y."/>
            <person name="Bi W."/>
            <person name="Wu M."/>
            <person name="Zhao G."/>
            <person name="Gong Y."/>
            <person name="Li W."/>
            <person name="Zhang P."/>
        </authorList>
    </citation>
    <scope>NUCLEOTIDE SEQUENCE [LARGE SCALE GENOMIC DNA]</scope>
    <source>
        <strain evidence="7">DYQJB</strain>
        <tissue evidence="7">Leaf</tissue>
    </source>
</reference>
<comment type="caution">
    <text evidence="7">The sequence shown here is derived from an EMBL/GenBank/DDBJ whole genome shotgun (WGS) entry which is preliminary data.</text>
</comment>
<evidence type="ECO:0000256" key="5">
    <source>
        <dbReference type="SAM" id="MobiDB-lite"/>
    </source>
</evidence>
<proteinExistence type="predicted"/>
<dbReference type="InterPro" id="IPR036638">
    <property type="entry name" value="HLH_DNA-bd_sf"/>
</dbReference>
<dbReference type="PANTHER" id="PTHR46807">
    <property type="entry name" value="TRANSCRIPTION FACTOR PIF3"/>
    <property type="match status" value="1"/>
</dbReference>
<accession>A0ABD1KZZ7</accession>
<dbReference type="Pfam" id="PF00010">
    <property type="entry name" value="HLH"/>
    <property type="match status" value="1"/>
</dbReference>
<dbReference type="AlphaFoldDB" id="A0ABD1KZZ7"/>
<dbReference type="InterPro" id="IPR011598">
    <property type="entry name" value="bHLH_dom"/>
</dbReference>
<keyword evidence="3" id="KW-0804">Transcription</keyword>
<evidence type="ECO:0000256" key="3">
    <source>
        <dbReference type="ARBA" id="ARBA00023163"/>
    </source>
</evidence>
<gene>
    <name evidence="7" type="ORF">Fmac_030719</name>
</gene>
<name>A0ABD1KZZ7_9FABA</name>
<dbReference type="SUPFAM" id="SSF47459">
    <property type="entry name" value="HLH, helix-loop-helix DNA-binding domain"/>
    <property type="match status" value="1"/>
</dbReference>
<evidence type="ECO:0000256" key="4">
    <source>
        <dbReference type="ARBA" id="ARBA00023242"/>
    </source>
</evidence>
<dbReference type="SMART" id="SM00353">
    <property type="entry name" value="HLH"/>
    <property type="match status" value="1"/>
</dbReference>
<dbReference type="FunFam" id="4.10.280.10:FF:000004">
    <property type="entry name" value="Basic helix-loop-helix transcription factor"/>
    <property type="match status" value="1"/>
</dbReference>
<evidence type="ECO:0000256" key="1">
    <source>
        <dbReference type="ARBA" id="ARBA00004123"/>
    </source>
</evidence>
<keyword evidence="4" id="KW-0539">Nucleus</keyword>
<feature type="region of interest" description="Disordered" evidence="5">
    <location>
        <begin position="47"/>
        <end position="82"/>
    </location>
</feature>
<dbReference type="GO" id="GO:0005634">
    <property type="term" value="C:nucleus"/>
    <property type="evidence" value="ECO:0007669"/>
    <property type="project" value="UniProtKB-SubCell"/>
</dbReference>
<dbReference type="InterPro" id="IPR047265">
    <property type="entry name" value="PIF1-like_bHLH"/>
</dbReference>
<feature type="region of interest" description="Disordered" evidence="5">
    <location>
        <begin position="265"/>
        <end position="352"/>
    </location>
</feature>
<dbReference type="Proteomes" id="UP001603857">
    <property type="component" value="Unassembled WGS sequence"/>
</dbReference>
<evidence type="ECO:0000256" key="2">
    <source>
        <dbReference type="ARBA" id="ARBA00023015"/>
    </source>
</evidence>